<sequence>MSRDPFSRRVSALARRAAPLALACALVAGAAQAALPVGAAAPAFKTQASQGGEVFGFDLSAALAKGPVVLYFYPAAFTQGCSLEARAFAEAIEQYQALGATVIGVSADDIETLKKFSVSECRGKFAVAADGDSRIMRAYDAVSDRNPQRATRTSYVISPEGKILYEYTDMNPEHHVTNTLKALQDWKAKRS</sequence>
<evidence type="ECO:0000256" key="7">
    <source>
        <dbReference type="ARBA" id="ARBA00023284"/>
    </source>
</evidence>
<evidence type="ECO:0000256" key="10">
    <source>
        <dbReference type="ARBA" id="ARBA00042639"/>
    </source>
</evidence>
<evidence type="ECO:0000313" key="15">
    <source>
        <dbReference type="Proteomes" id="UP000217005"/>
    </source>
</evidence>
<dbReference type="Gene3D" id="3.40.30.10">
    <property type="entry name" value="Glutaredoxin"/>
    <property type="match status" value="1"/>
</dbReference>
<keyword evidence="3" id="KW-0575">Peroxidase</keyword>
<evidence type="ECO:0000256" key="11">
    <source>
        <dbReference type="ARBA" id="ARBA00049091"/>
    </source>
</evidence>
<comment type="function">
    <text evidence="1">Thiol-specific peroxidase that catalyzes the reduction of hydrogen peroxide and organic hydroperoxides to water and alcohols, respectively. Plays a role in cell protection against oxidative stress by detoxifying peroxides and as sensor of hydrogen peroxide-mediated signaling events.</text>
</comment>
<organism evidence="14 15">
    <name type="scientific">Bordetella genomosp. 1</name>
    <dbReference type="NCBI Taxonomy" id="1395607"/>
    <lineage>
        <taxon>Bacteria</taxon>
        <taxon>Pseudomonadati</taxon>
        <taxon>Pseudomonadota</taxon>
        <taxon>Betaproteobacteria</taxon>
        <taxon>Burkholderiales</taxon>
        <taxon>Alcaligenaceae</taxon>
        <taxon>Bordetella</taxon>
    </lineage>
</organism>
<dbReference type="AlphaFoldDB" id="A0A261SCV1"/>
<evidence type="ECO:0000256" key="9">
    <source>
        <dbReference type="ARBA" id="ARBA00038489"/>
    </source>
</evidence>
<evidence type="ECO:0000256" key="2">
    <source>
        <dbReference type="ARBA" id="ARBA00013017"/>
    </source>
</evidence>
<accession>A0A261SCV1</accession>
<comment type="catalytic activity">
    <reaction evidence="11">
        <text>a hydroperoxide + [thioredoxin]-dithiol = an alcohol + [thioredoxin]-disulfide + H2O</text>
        <dbReference type="Rhea" id="RHEA:62620"/>
        <dbReference type="Rhea" id="RHEA-COMP:10698"/>
        <dbReference type="Rhea" id="RHEA-COMP:10700"/>
        <dbReference type="ChEBI" id="CHEBI:15377"/>
        <dbReference type="ChEBI" id="CHEBI:29950"/>
        <dbReference type="ChEBI" id="CHEBI:30879"/>
        <dbReference type="ChEBI" id="CHEBI:35924"/>
        <dbReference type="ChEBI" id="CHEBI:50058"/>
        <dbReference type="EC" id="1.11.1.24"/>
    </reaction>
</comment>
<dbReference type="GO" id="GO:0045454">
    <property type="term" value="P:cell redox homeostasis"/>
    <property type="evidence" value="ECO:0007669"/>
    <property type="project" value="TreeGrafter"/>
</dbReference>
<name>A0A261SCV1_9BORD</name>
<feature type="domain" description="Thioredoxin" evidence="13">
    <location>
        <begin position="35"/>
        <end position="185"/>
    </location>
</feature>
<keyword evidence="5" id="KW-0560">Oxidoreductase</keyword>
<proteinExistence type="inferred from homology"/>
<evidence type="ECO:0000259" key="13">
    <source>
        <dbReference type="PROSITE" id="PS51352"/>
    </source>
</evidence>
<dbReference type="OrthoDB" id="5572803at2"/>
<evidence type="ECO:0000313" key="14">
    <source>
        <dbReference type="EMBL" id="OZI35229.1"/>
    </source>
</evidence>
<dbReference type="RefSeq" id="WP_094826039.1">
    <property type="nucleotide sequence ID" value="NZ_NEVL01000003.1"/>
</dbReference>
<evidence type="ECO:0000256" key="3">
    <source>
        <dbReference type="ARBA" id="ARBA00022559"/>
    </source>
</evidence>
<feature type="signal peptide" evidence="12">
    <location>
        <begin position="1"/>
        <end position="33"/>
    </location>
</feature>
<evidence type="ECO:0000256" key="1">
    <source>
        <dbReference type="ARBA" id="ARBA00003330"/>
    </source>
</evidence>
<protein>
    <recommendedName>
        <fullName evidence="2">thioredoxin-dependent peroxiredoxin</fullName>
        <ecNumber evidence="2">1.11.1.24</ecNumber>
    </recommendedName>
    <alternativeName>
        <fullName evidence="8">Thioredoxin peroxidase</fullName>
    </alternativeName>
    <alternativeName>
        <fullName evidence="10">Thioredoxin-dependent peroxiredoxin Bcp</fullName>
    </alternativeName>
</protein>
<keyword evidence="6" id="KW-1015">Disulfide bond</keyword>
<keyword evidence="7" id="KW-0676">Redox-active center</keyword>
<dbReference type="Pfam" id="PF00578">
    <property type="entry name" value="AhpC-TSA"/>
    <property type="match status" value="1"/>
</dbReference>
<dbReference type="GO" id="GO:0005737">
    <property type="term" value="C:cytoplasm"/>
    <property type="evidence" value="ECO:0007669"/>
    <property type="project" value="TreeGrafter"/>
</dbReference>
<keyword evidence="4" id="KW-0049">Antioxidant</keyword>
<evidence type="ECO:0000256" key="4">
    <source>
        <dbReference type="ARBA" id="ARBA00022862"/>
    </source>
</evidence>
<dbReference type="PANTHER" id="PTHR42801">
    <property type="entry name" value="THIOREDOXIN-DEPENDENT PEROXIDE REDUCTASE"/>
    <property type="match status" value="1"/>
</dbReference>
<comment type="caution">
    <text evidence="14">The sequence shown here is derived from an EMBL/GenBank/DDBJ whole genome shotgun (WGS) entry which is preliminary data.</text>
</comment>
<reference evidence="14 15" key="1">
    <citation type="submission" date="2017-05" db="EMBL/GenBank/DDBJ databases">
        <title>Complete and WGS of Bordetella genogroups.</title>
        <authorList>
            <person name="Spilker T."/>
            <person name="LiPuma J."/>
        </authorList>
    </citation>
    <scope>NUCLEOTIDE SEQUENCE [LARGE SCALE GENOMIC DNA]</scope>
    <source>
        <strain evidence="14 15">AU17610</strain>
    </source>
</reference>
<dbReference type="CDD" id="cd03017">
    <property type="entry name" value="PRX_BCP"/>
    <property type="match status" value="1"/>
</dbReference>
<dbReference type="SUPFAM" id="SSF52833">
    <property type="entry name" value="Thioredoxin-like"/>
    <property type="match status" value="1"/>
</dbReference>
<dbReference type="InterPro" id="IPR013766">
    <property type="entry name" value="Thioredoxin_domain"/>
</dbReference>
<dbReference type="EMBL" id="NEVL01000003">
    <property type="protein sequence ID" value="OZI35229.1"/>
    <property type="molecule type" value="Genomic_DNA"/>
</dbReference>
<dbReference type="PANTHER" id="PTHR42801:SF4">
    <property type="entry name" value="AHPC_TSA FAMILY PROTEIN"/>
    <property type="match status" value="1"/>
</dbReference>
<dbReference type="InterPro" id="IPR050924">
    <property type="entry name" value="Peroxiredoxin_BCP/PrxQ"/>
</dbReference>
<dbReference type="InterPro" id="IPR000866">
    <property type="entry name" value="AhpC/TSA"/>
</dbReference>
<dbReference type="EC" id="1.11.1.24" evidence="2"/>
<feature type="chain" id="PRO_5013374477" description="thioredoxin-dependent peroxiredoxin" evidence="12">
    <location>
        <begin position="34"/>
        <end position="191"/>
    </location>
</feature>
<dbReference type="InterPro" id="IPR036249">
    <property type="entry name" value="Thioredoxin-like_sf"/>
</dbReference>
<dbReference type="PROSITE" id="PS51352">
    <property type="entry name" value="THIOREDOXIN_2"/>
    <property type="match status" value="1"/>
</dbReference>
<gene>
    <name evidence="14" type="ORF">CEG14_08975</name>
</gene>
<evidence type="ECO:0000256" key="5">
    <source>
        <dbReference type="ARBA" id="ARBA00023002"/>
    </source>
</evidence>
<keyword evidence="12" id="KW-0732">Signal</keyword>
<dbReference type="GO" id="GO:0008379">
    <property type="term" value="F:thioredoxin peroxidase activity"/>
    <property type="evidence" value="ECO:0007669"/>
    <property type="project" value="TreeGrafter"/>
</dbReference>
<evidence type="ECO:0000256" key="6">
    <source>
        <dbReference type="ARBA" id="ARBA00023157"/>
    </source>
</evidence>
<dbReference type="GO" id="GO:0034599">
    <property type="term" value="P:cellular response to oxidative stress"/>
    <property type="evidence" value="ECO:0007669"/>
    <property type="project" value="TreeGrafter"/>
</dbReference>
<evidence type="ECO:0000256" key="12">
    <source>
        <dbReference type="SAM" id="SignalP"/>
    </source>
</evidence>
<comment type="similarity">
    <text evidence="9">Belongs to the peroxiredoxin family. BCP/PrxQ subfamily.</text>
</comment>
<dbReference type="Proteomes" id="UP000217005">
    <property type="component" value="Unassembled WGS sequence"/>
</dbReference>
<evidence type="ECO:0000256" key="8">
    <source>
        <dbReference type="ARBA" id="ARBA00032824"/>
    </source>
</evidence>